<sequence length="470" mass="51168">MGTLVSVCGPSSATPRTAATAKSLPVSAAKLTEVRVPGTKPMSAAAVDLAKAGYTEREFYAEGKAHRFRGAVDRTLKTAEVIDGNWSYRTRVLVRTPKPEHFNGTLVVEWTNVTLGQDADFAFAEAHEYLLRQGYAVAVVSAQNVGVERLKTWSPERYGSLSVAADNTDPQGGGTIDARNDPLSFDIMTQVSKALKNNVGDKAGNNRPLPRMKVRDVIAMGQSQSGIRLTNYYNTIQPLYNFFDGFVYWDRSDQLRSDLPVPAISVNSEAIYEGWPVVTTSKYTRAWDVAGASHASLYASQYIDDMVVRDKSLAGPDGPRSFTDLVEAEGCDLNPPFSTVDNGLVVNTAIDSVRRWITTGKPAAPSRYFELDSSGALARDANGKVRGGIRLAQFTAPTAFTAPNGPGFLCSLSGHHRDYTAAELKGLYKTHQNYVAQVRDTMRDARKDGYILKFDETTAVRAAEASNVAR</sequence>
<evidence type="ECO:0000313" key="3">
    <source>
        <dbReference type="Proteomes" id="UP001340816"/>
    </source>
</evidence>
<keyword evidence="3" id="KW-1185">Reference proteome</keyword>
<dbReference type="GO" id="GO:0016787">
    <property type="term" value="F:hydrolase activity"/>
    <property type="evidence" value="ECO:0007669"/>
    <property type="project" value="UniProtKB-KW"/>
</dbReference>
<feature type="domain" description="Alpha/beta hydrolase" evidence="1">
    <location>
        <begin position="39"/>
        <end position="460"/>
    </location>
</feature>
<dbReference type="InterPro" id="IPR045394">
    <property type="entry name" value="Abhydrolase_dom"/>
</dbReference>
<proteinExistence type="predicted"/>
<reference evidence="2 3" key="1">
    <citation type="submission" date="2022-10" db="EMBL/GenBank/DDBJ databases">
        <title>The complete genomes of actinobacterial strains from the NBC collection.</title>
        <authorList>
            <person name="Joergensen T.S."/>
            <person name="Alvarez Arevalo M."/>
            <person name="Sterndorff E.B."/>
            <person name="Faurdal D."/>
            <person name="Vuksanovic O."/>
            <person name="Mourched A.-S."/>
            <person name="Charusanti P."/>
            <person name="Shaw S."/>
            <person name="Blin K."/>
            <person name="Weber T."/>
        </authorList>
    </citation>
    <scope>NUCLEOTIDE SEQUENCE [LARGE SCALE GENOMIC DNA]</scope>
    <source>
        <strain evidence="2 3">NBC 01752</strain>
    </source>
</reference>
<gene>
    <name evidence="2" type="ORF">OHB35_14430</name>
</gene>
<protein>
    <submittedName>
        <fullName evidence="2">Alpha/beta hydrolase domain-containing protein</fullName>
    </submittedName>
</protein>
<name>A0ABZ1HAY5_STRPH</name>
<dbReference type="Proteomes" id="UP001340816">
    <property type="component" value="Chromosome"/>
</dbReference>
<dbReference type="RefSeq" id="WP_326758988.1">
    <property type="nucleotide sequence ID" value="NZ_CP109135.1"/>
</dbReference>
<dbReference type="EMBL" id="CP109135">
    <property type="protein sequence ID" value="WSD14344.1"/>
    <property type="molecule type" value="Genomic_DNA"/>
</dbReference>
<evidence type="ECO:0000313" key="2">
    <source>
        <dbReference type="EMBL" id="WSD14344.1"/>
    </source>
</evidence>
<organism evidence="2 3">
    <name type="scientific">Streptomyces phaeochromogenes</name>
    <dbReference type="NCBI Taxonomy" id="1923"/>
    <lineage>
        <taxon>Bacteria</taxon>
        <taxon>Bacillati</taxon>
        <taxon>Actinomycetota</taxon>
        <taxon>Actinomycetes</taxon>
        <taxon>Kitasatosporales</taxon>
        <taxon>Streptomycetaceae</taxon>
        <taxon>Streptomyces</taxon>
        <taxon>Streptomyces phaeochromogenes group</taxon>
    </lineage>
</organism>
<dbReference type="Pfam" id="PF20091">
    <property type="entry name" value="Abhydrolase_10"/>
    <property type="match status" value="1"/>
</dbReference>
<accession>A0ABZ1HAY5</accession>
<evidence type="ECO:0000259" key="1">
    <source>
        <dbReference type="Pfam" id="PF20091"/>
    </source>
</evidence>
<keyword evidence="2" id="KW-0378">Hydrolase</keyword>